<evidence type="ECO:0000313" key="2">
    <source>
        <dbReference type="EMBL" id="KAA3677090.1"/>
    </source>
</evidence>
<dbReference type="EMBL" id="QNGE01001669">
    <property type="protein sequence ID" value="KAA3677090.1"/>
    <property type="molecule type" value="Genomic_DNA"/>
</dbReference>
<gene>
    <name evidence="2" type="ORF">DEA37_0003058</name>
</gene>
<organism evidence="2 3">
    <name type="scientific">Paragonimus westermani</name>
    <dbReference type="NCBI Taxonomy" id="34504"/>
    <lineage>
        <taxon>Eukaryota</taxon>
        <taxon>Metazoa</taxon>
        <taxon>Spiralia</taxon>
        <taxon>Lophotrochozoa</taxon>
        <taxon>Platyhelminthes</taxon>
        <taxon>Trematoda</taxon>
        <taxon>Digenea</taxon>
        <taxon>Plagiorchiida</taxon>
        <taxon>Troglotremata</taxon>
        <taxon>Troglotrematidae</taxon>
        <taxon>Paragonimus</taxon>
    </lineage>
</organism>
<keyword evidence="3" id="KW-1185">Reference proteome</keyword>
<evidence type="ECO:0000256" key="1">
    <source>
        <dbReference type="SAM" id="MobiDB-lite"/>
    </source>
</evidence>
<comment type="caution">
    <text evidence="2">The sequence shown here is derived from an EMBL/GenBank/DDBJ whole genome shotgun (WGS) entry which is preliminary data.</text>
</comment>
<reference evidence="2 3" key="1">
    <citation type="journal article" date="2019" name="Gigascience">
        <title>Whole-genome sequence of the oriental lung fluke Paragonimus westermani.</title>
        <authorList>
            <person name="Oey H."/>
            <person name="Zakrzewski M."/>
            <person name="Narain K."/>
            <person name="Devi K.R."/>
            <person name="Agatsuma T."/>
            <person name="Nawaratna S."/>
            <person name="Gobert G.N."/>
            <person name="Jones M.K."/>
            <person name="Ragan M.A."/>
            <person name="McManus D.P."/>
            <person name="Krause L."/>
        </authorList>
    </citation>
    <scope>NUCLEOTIDE SEQUENCE [LARGE SCALE GENOMIC DNA]</scope>
    <source>
        <strain evidence="2 3">IND2009</strain>
    </source>
</reference>
<feature type="compositionally biased region" description="Polar residues" evidence="1">
    <location>
        <begin position="124"/>
        <end position="133"/>
    </location>
</feature>
<accession>A0A5J4NPD6</accession>
<dbReference type="AlphaFoldDB" id="A0A5J4NPD6"/>
<sequence length="133" mass="14997">MINEVKYSTFCETGTYVTDIDLDTFIQREPIGETELMEYLAVLMGNFPEGGNPEVTETINSAGIAKAVDESLPMFLNAENFVRRILGMEFCSEKNLEEDYLDTKLQVTHSISPSPLDRKESNENKQSCDVQTD</sequence>
<proteinExistence type="predicted"/>
<evidence type="ECO:0000313" key="3">
    <source>
        <dbReference type="Proteomes" id="UP000324629"/>
    </source>
</evidence>
<dbReference type="Proteomes" id="UP000324629">
    <property type="component" value="Unassembled WGS sequence"/>
</dbReference>
<name>A0A5J4NPD6_9TREM</name>
<feature type="region of interest" description="Disordered" evidence="1">
    <location>
        <begin position="111"/>
        <end position="133"/>
    </location>
</feature>
<protein>
    <submittedName>
        <fullName evidence="2">Uncharacterized protein</fullName>
    </submittedName>
</protein>